<evidence type="ECO:0000256" key="6">
    <source>
        <dbReference type="ARBA" id="ARBA00022962"/>
    </source>
</evidence>
<keyword evidence="6" id="KW-0315">Glutamine amidotransferase</keyword>
<dbReference type="PANTHER" id="PTHR43873:SF1">
    <property type="entry name" value="COBYRINATE A,C-DIAMIDE SYNTHASE"/>
    <property type="match status" value="1"/>
</dbReference>
<evidence type="ECO:0000313" key="9">
    <source>
        <dbReference type="EMBL" id="CAD8225046.1"/>
    </source>
</evidence>
<dbReference type="SUPFAM" id="SSF53807">
    <property type="entry name" value="Helical backbone' metal receptor"/>
    <property type="match status" value="2"/>
</dbReference>
<evidence type="ECO:0000256" key="7">
    <source>
        <dbReference type="SAM" id="MobiDB-lite"/>
    </source>
</evidence>
<sequence>MKVVVVAGTHSGVGKTTIATALMLAYARRGLRVRAFKVGCDFVDPMAHRSALRSQSGDARESENLDGYMMSAGAVARVVAKHAETCDVAIVDGVMGLYDGRDGMSEDGSTAQMAKWLEAGVLLVVDCNAMARSVAAVIKGYREFDAELNLVGVVFNKTGGEAHTEYLRESLLAAAAHVDVFGGIPKDTNGPTFDPTSAATTSDDAMEQKIQHMAMLLEQNVDLDALLEAMPAYEISPRVARDLALERAMREELEAGPSKPKVRIAVARDEAFCFYYPENLAKLEDAGAELVYFSPIAGEGLPSDVQGVIFGGGYPEFHAQALLKNRPLRSAVTAFATAGGVVYAECGGLMFLSQSLSAPDGSSPRSMCGVAPFATRLTSSVKTGYAEITIAPGNPLFNEGEVVRGQTFRYSEIHGDRPSKMRVTEDKVAIGWGATYEVKQERKFGKGKNSINLDGFAWNNVLVSQLHLHFGANPSLASSFVESCRSVPPGAAEAAARAAMVSRRTMSKSFGPLTPISSRKFDKALERSRSMSEEEMLARSAQSDSPEKVKQVLPPRRARAMSRDFREYSVDLDSAEGLGMFRSRSSASMQSLGAQISKLSGMPRKSTTQPELDVALHLYFGAAPQVMADHLHAPSQLQLPLPQSVGSIISLSTTATSILYALGVGDRIVGITEACVLPEDITDYPKIVARHLHSLALPQSSAGLADNRKKSSNSLNGDFEFFGATHHGSSYNSLTRLEARHSSSAHVSALDKWCFFDVNFVRHAEARLIFTPDVCSQCTDVRFGTAKFLHEAEVFLTNAEFDSDEDSLEVDASRPSIFPVAPKTLSDVLDVILQIGILCGVKEKAVTLLTQLRSRLRTIARVVATADERPKVMSLEGIKPLVAGGHWLPEMKSIAGGIDELHEPGVSAERMRWEQVLSYGPDVLLLVPCYIGKSSEETMERTLEQLEHLASQPGWWVIPAVRDRRVFVLSHEMICQAGPQLVDGVETLARILHPDLFPMELRQGVCYKFNLEEGRSCRPKQLRQHFVEWR</sequence>
<keyword evidence="3" id="KW-0547">Nucleotide-binding</keyword>
<name>A0A7R9XSZ5_9CHLO</name>
<dbReference type="PANTHER" id="PTHR43873">
    <property type="entry name" value="COBYRINATE A,C-DIAMIDE SYNTHASE"/>
    <property type="match status" value="1"/>
</dbReference>
<dbReference type="AlphaFoldDB" id="A0A7R9XSZ5"/>
<dbReference type="InterPro" id="IPR029062">
    <property type="entry name" value="Class_I_gatase-like"/>
</dbReference>
<feature type="domain" description="Fe/B12 periplasmic-binding" evidence="8">
    <location>
        <begin position="647"/>
        <end position="996"/>
    </location>
</feature>
<dbReference type="Gene3D" id="3.40.50.1980">
    <property type="entry name" value="Nitrogenase molybdenum iron protein domain"/>
    <property type="match status" value="2"/>
</dbReference>
<evidence type="ECO:0000256" key="4">
    <source>
        <dbReference type="ARBA" id="ARBA00022840"/>
    </source>
</evidence>
<dbReference type="NCBIfam" id="NF002204">
    <property type="entry name" value="PRK01077.1"/>
    <property type="match status" value="1"/>
</dbReference>
<dbReference type="PROSITE" id="PS51274">
    <property type="entry name" value="GATASE_COBBQ"/>
    <property type="match status" value="1"/>
</dbReference>
<reference evidence="9" key="1">
    <citation type="submission" date="2021-01" db="EMBL/GenBank/DDBJ databases">
        <authorList>
            <person name="Corre E."/>
            <person name="Pelletier E."/>
            <person name="Niang G."/>
            <person name="Scheremetjew M."/>
            <person name="Finn R."/>
            <person name="Kale V."/>
            <person name="Holt S."/>
            <person name="Cochrane G."/>
            <person name="Meng A."/>
            <person name="Brown T."/>
            <person name="Cohen L."/>
        </authorList>
    </citation>
    <scope>NUCLEOTIDE SEQUENCE</scope>
    <source>
        <strain evidence="9">Clade-A-BCC118000</strain>
    </source>
</reference>
<dbReference type="GO" id="GO:0005524">
    <property type="term" value="F:ATP binding"/>
    <property type="evidence" value="ECO:0007669"/>
    <property type="project" value="UniProtKB-KW"/>
</dbReference>
<dbReference type="EMBL" id="HBDX01006748">
    <property type="protein sequence ID" value="CAD8225046.1"/>
    <property type="molecule type" value="Transcribed_RNA"/>
</dbReference>
<feature type="region of interest" description="Disordered" evidence="7">
    <location>
        <begin position="527"/>
        <end position="556"/>
    </location>
</feature>
<evidence type="ECO:0000256" key="2">
    <source>
        <dbReference type="ARBA" id="ARBA00022598"/>
    </source>
</evidence>
<organism evidence="9">
    <name type="scientific">Ostreococcus sp. 'lucimarinus'</name>
    <dbReference type="NCBI Taxonomy" id="242159"/>
    <lineage>
        <taxon>Eukaryota</taxon>
        <taxon>Viridiplantae</taxon>
        <taxon>Chlorophyta</taxon>
        <taxon>Mamiellophyceae</taxon>
        <taxon>Mamiellales</taxon>
        <taxon>Bathycoccaceae</taxon>
        <taxon>Ostreococcus</taxon>
    </lineage>
</organism>
<proteinExistence type="predicted"/>
<dbReference type="InterPro" id="IPR004484">
    <property type="entry name" value="CbiA/CobB_synth"/>
</dbReference>
<dbReference type="CDD" id="cd05388">
    <property type="entry name" value="CobB_N"/>
    <property type="match status" value="1"/>
</dbReference>
<comment type="cofactor">
    <cofactor evidence="1">
        <name>Mg(2+)</name>
        <dbReference type="ChEBI" id="CHEBI:18420"/>
    </cofactor>
</comment>
<evidence type="ECO:0000256" key="3">
    <source>
        <dbReference type="ARBA" id="ARBA00022741"/>
    </source>
</evidence>
<evidence type="ECO:0000256" key="1">
    <source>
        <dbReference type="ARBA" id="ARBA00001946"/>
    </source>
</evidence>
<evidence type="ECO:0000259" key="8">
    <source>
        <dbReference type="PROSITE" id="PS50983"/>
    </source>
</evidence>
<dbReference type="CDD" id="cd03130">
    <property type="entry name" value="GATase1_CobB"/>
    <property type="match status" value="1"/>
</dbReference>
<dbReference type="GO" id="GO:0042242">
    <property type="term" value="F:cobyrinic acid a,c-diamide synthase activity"/>
    <property type="evidence" value="ECO:0007669"/>
    <property type="project" value="InterPro"/>
</dbReference>
<keyword evidence="5" id="KW-0460">Magnesium</keyword>
<dbReference type="NCBIfam" id="TIGR00379">
    <property type="entry name" value="cobB"/>
    <property type="match status" value="1"/>
</dbReference>
<protein>
    <recommendedName>
        <fullName evidence="8">Fe/B12 periplasmic-binding domain-containing protein</fullName>
    </recommendedName>
</protein>
<keyword evidence="4" id="KW-0067">ATP-binding</keyword>
<dbReference type="Pfam" id="PF01656">
    <property type="entry name" value="CbiA"/>
    <property type="match status" value="1"/>
</dbReference>
<dbReference type="InterPro" id="IPR027417">
    <property type="entry name" value="P-loop_NTPase"/>
</dbReference>
<dbReference type="InterPro" id="IPR011698">
    <property type="entry name" value="GATase_3"/>
</dbReference>
<dbReference type="Gene3D" id="3.40.50.300">
    <property type="entry name" value="P-loop containing nucleotide triphosphate hydrolases"/>
    <property type="match status" value="1"/>
</dbReference>
<keyword evidence="2" id="KW-0436">Ligase</keyword>
<dbReference type="SUPFAM" id="SSF52540">
    <property type="entry name" value="P-loop containing nucleoside triphosphate hydrolases"/>
    <property type="match status" value="1"/>
</dbReference>
<gene>
    <name evidence="9" type="ORF">OLUC0939_LOCUS5786</name>
</gene>
<dbReference type="SUPFAM" id="SSF52317">
    <property type="entry name" value="Class I glutamine amidotransferase-like"/>
    <property type="match status" value="1"/>
</dbReference>
<dbReference type="Pfam" id="PF07685">
    <property type="entry name" value="GATase_3"/>
    <property type="match status" value="1"/>
</dbReference>
<dbReference type="InterPro" id="IPR002491">
    <property type="entry name" value="ABC_transptr_periplasmic_BD"/>
</dbReference>
<accession>A0A7R9XSZ5</accession>
<dbReference type="Pfam" id="PF01497">
    <property type="entry name" value="Peripla_BP_2"/>
    <property type="match status" value="1"/>
</dbReference>
<dbReference type="PROSITE" id="PS50983">
    <property type="entry name" value="FE_B12_PBP"/>
    <property type="match status" value="1"/>
</dbReference>
<evidence type="ECO:0000256" key="5">
    <source>
        <dbReference type="ARBA" id="ARBA00022842"/>
    </source>
</evidence>
<dbReference type="InterPro" id="IPR002586">
    <property type="entry name" value="CobQ/CobB/MinD/ParA_Nub-bd_dom"/>
</dbReference>